<dbReference type="InterPro" id="IPR016087">
    <property type="entry name" value="Chalcone_isomerase"/>
</dbReference>
<dbReference type="PANTHER" id="PTHR47284:SF3">
    <property type="entry name" value="FATTY-ACID-BINDING PROTEIN 2"/>
    <property type="match status" value="1"/>
</dbReference>
<proteinExistence type="predicted"/>
<reference evidence="3 4" key="1">
    <citation type="journal article" date="2018" name="Nat. Ecol. Evol.">
        <title>Pezizomycetes genomes reveal the molecular basis of ectomycorrhizal truffle lifestyle.</title>
        <authorList>
            <person name="Murat C."/>
            <person name="Payen T."/>
            <person name="Noel B."/>
            <person name="Kuo A."/>
            <person name="Morin E."/>
            <person name="Chen J."/>
            <person name="Kohler A."/>
            <person name="Krizsan K."/>
            <person name="Balestrini R."/>
            <person name="Da Silva C."/>
            <person name="Montanini B."/>
            <person name="Hainaut M."/>
            <person name="Levati E."/>
            <person name="Barry K.W."/>
            <person name="Belfiori B."/>
            <person name="Cichocki N."/>
            <person name="Clum A."/>
            <person name="Dockter R.B."/>
            <person name="Fauchery L."/>
            <person name="Guy J."/>
            <person name="Iotti M."/>
            <person name="Le Tacon F."/>
            <person name="Lindquist E.A."/>
            <person name="Lipzen A."/>
            <person name="Malagnac F."/>
            <person name="Mello A."/>
            <person name="Molinier V."/>
            <person name="Miyauchi S."/>
            <person name="Poulain J."/>
            <person name="Riccioni C."/>
            <person name="Rubini A."/>
            <person name="Sitrit Y."/>
            <person name="Splivallo R."/>
            <person name="Traeger S."/>
            <person name="Wang M."/>
            <person name="Zifcakova L."/>
            <person name="Wipf D."/>
            <person name="Zambonelli A."/>
            <person name="Paolocci F."/>
            <person name="Nowrousian M."/>
            <person name="Ottonello S."/>
            <person name="Baldrian P."/>
            <person name="Spatafora J.W."/>
            <person name="Henrissat B."/>
            <person name="Nagy L.G."/>
            <person name="Aury J.M."/>
            <person name="Wincker P."/>
            <person name="Grigoriev I.V."/>
            <person name="Bonfante P."/>
            <person name="Martin F.M."/>
        </authorList>
    </citation>
    <scope>NUCLEOTIDE SEQUENCE [LARGE SCALE GENOMIC DNA]</scope>
    <source>
        <strain evidence="3 4">RN42</strain>
    </source>
</reference>
<dbReference type="PANTHER" id="PTHR47284">
    <property type="entry name" value="FATTY-ACID-BINDING PROTEIN 2"/>
    <property type="match status" value="1"/>
</dbReference>
<dbReference type="OrthoDB" id="18193at2759"/>
<protein>
    <recommendedName>
        <fullName evidence="2">Chalcone isomerase domain-containing protein</fullName>
    </recommendedName>
</protein>
<dbReference type="Pfam" id="PF16035">
    <property type="entry name" value="Chalcone_2"/>
    <property type="match status" value="1"/>
</dbReference>
<name>A0A3N4ID07_ASCIM</name>
<evidence type="ECO:0000313" key="3">
    <source>
        <dbReference type="EMBL" id="RPA82101.1"/>
    </source>
</evidence>
<gene>
    <name evidence="3" type="ORF">BJ508DRAFT_414353</name>
</gene>
<dbReference type="Proteomes" id="UP000275078">
    <property type="component" value="Unassembled WGS sequence"/>
</dbReference>
<dbReference type="EMBL" id="ML119674">
    <property type="protein sequence ID" value="RPA82101.1"/>
    <property type="molecule type" value="Genomic_DNA"/>
</dbReference>
<feature type="region of interest" description="Disordered" evidence="1">
    <location>
        <begin position="18"/>
        <end position="45"/>
    </location>
</feature>
<organism evidence="3 4">
    <name type="scientific">Ascobolus immersus RN42</name>
    <dbReference type="NCBI Taxonomy" id="1160509"/>
    <lineage>
        <taxon>Eukaryota</taxon>
        <taxon>Fungi</taxon>
        <taxon>Dikarya</taxon>
        <taxon>Ascomycota</taxon>
        <taxon>Pezizomycotina</taxon>
        <taxon>Pezizomycetes</taxon>
        <taxon>Pezizales</taxon>
        <taxon>Ascobolaceae</taxon>
        <taxon>Ascobolus</taxon>
    </lineage>
</organism>
<dbReference type="GO" id="GO:0016872">
    <property type="term" value="F:intramolecular lyase activity"/>
    <property type="evidence" value="ECO:0007669"/>
    <property type="project" value="InterPro"/>
</dbReference>
<feature type="compositionally biased region" description="Polar residues" evidence="1">
    <location>
        <begin position="27"/>
        <end position="37"/>
    </location>
</feature>
<evidence type="ECO:0000313" key="4">
    <source>
        <dbReference type="Proteomes" id="UP000275078"/>
    </source>
</evidence>
<feature type="domain" description="Chalcone isomerase" evidence="2">
    <location>
        <begin position="136"/>
        <end position="364"/>
    </location>
</feature>
<keyword evidence="4" id="KW-1185">Reference proteome</keyword>
<dbReference type="Gene3D" id="3.50.70.10">
    <property type="match status" value="1"/>
</dbReference>
<accession>A0A3N4ID07</accession>
<dbReference type="STRING" id="1160509.A0A3N4ID07"/>
<dbReference type="InterPro" id="IPR036298">
    <property type="entry name" value="Chalcone_isomerase_sf"/>
</dbReference>
<dbReference type="SUPFAM" id="SSF54626">
    <property type="entry name" value="Chalcone isomerase"/>
    <property type="match status" value="1"/>
</dbReference>
<dbReference type="AlphaFoldDB" id="A0A3N4ID07"/>
<sequence>MFNARLARSVLGAARTAPRNPHFITNARGTTRRFTSGPTGGPEKPKFPLKPLLYCAPPSLILAYFFRPKSEHACDASHLDPPPLLPTAPTVPPQSTIHPIETGTSHVPHIPSKLYLPSQTEKSHVGTAIPEDAAGEYVLVGHGIRTVSFMKIQVYVLGLYIHKDDLSIVQKHLLSELSSAIDSPTTITTATRGEREKLAEVLNGVTGEEDAIVAMNKLLVPGENGRAVRSLWRITPTRNTDFSHLRDGFVRQITARLALLRPVPDEVQEEGLSQALNEFKAIFTGYRKQAKKGNTLMMIRGSDGGLSVVFDGSGRTDGFLGYKDGDVEFLGRLGASGEGIGRALALCYLAGKGVSSEEARGRVVEGLCAMVERPVGTAEGMVDV</sequence>
<dbReference type="InterPro" id="IPR016088">
    <property type="entry name" value="Chalcone_isomerase_3-sand"/>
</dbReference>
<evidence type="ECO:0000259" key="2">
    <source>
        <dbReference type="Pfam" id="PF16035"/>
    </source>
</evidence>
<evidence type="ECO:0000256" key="1">
    <source>
        <dbReference type="SAM" id="MobiDB-lite"/>
    </source>
</evidence>